<evidence type="ECO:0000256" key="2">
    <source>
        <dbReference type="SAM" id="SignalP"/>
    </source>
</evidence>
<dbReference type="Proteomes" id="UP000197065">
    <property type="component" value="Unassembled WGS sequence"/>
</dbReference>
<sequence>MVLHRRRVLLASLGTVALLGLAGCETDEIDYRPNYSAQPSVTLAVGNVQIVDQRQAPAQTNFVDARRSNELTDETKRWLAVRVRAGGGSGSAKAVVEQASVTERLIPDRSSGFFGWMGNAPTYALEGNLAIRIIILDEAGQERVSATAHVGRSRSVGQRASVVERDNEARRLMADLIQDMEPNLKQTARQNLGQFATVSNDPTPSAPTSATATPSAPASGTSAAGGTSSIGGQPYPPAAGSDTIQSQSLPSL</sequence>
<evidence type="ECO:0000256" key="1">
    <source>
        <dbReference type="SAM" id="MobiDB-lite"/>
    </source>
</evidence>
<reference evidence="3 4" key="1">
    <citation type="submission" date="2017-06" db="EMBL/GenBank/DDBJ databases">
        <authorList>
            <person name="Kim H.J."/>
            <person name="Triplett B.A."/>
        </authorList>
    </citation>
    <scope>NUCLEOTIDE SEQUENCE [LARGE SCALE GENOMIC DNA]</scope>
    <source>
        <strain evidence="3 4">B29T1</strain>
    </source>
</reference>
<evidence type="ECO:0000313" key="4">
    <source>
        <dbReference type="Proteomes" id="UP000197065"/>
    </source>
</evidence>
<feature type="compositionally biased region" description="Low complexity" evidence="1">
    <location>
        <begin position="202"/>
        <end position="227"/>
    </location>
</feature>
<feature type="signal peptide" evidence="2">
    <location>
        <begin position="1"/>
        <end position="22"/>
    </location>
</feature>
<proteinExistence type="predicted"/>
<dbReference type="AlphaFoldDB" id="A0A212PYR3"/>
<evidence type="ECO:0000313" key="3">
    <source>
        <dbReference type="EMBL" id="SNB52245.1"/>
    </source>
</evidence>
<feature type="chain" id="PRO_5013052772" description="Lipoprotein" evidence="2">
    <location>
        <begin position="23"/>
        <end position="252"/>
    </location>
</feature>
<protein>
    <recommendedName>
        <fullName evidence="5">Lipoprotein</fullName>
    </recommendedName>
</protein>
<dbReference type="EMBL" id="FYEH01000001">
    <property type="protein sequence ID" value="SNB52245.1"/>
    <property type="molecule type" value="Genomic_DNA"/>
</dbReference>
<feature type="compositionally biased region" description="Polar residues" evidence="1">
    <location>
        <begin position="242"/>
        <end position="252"/>
    </location>
</feature>
<dbReference type="PROSITE" id="PS51257">
    <property type="entry name" value="PROKAR_LIPOPROTEIN"/>
    <property type="match status" value="1"/>
</dbReference>
<evidence type="ECO:0008006" key="5">
    <source>
        <dbReference type="Google" id="ProtNLM"/>
    </source>
</evidence>
<keyword evidence="4" id="KW-1185">Reference proteome</keyword>
<gene>
    <name evidence="3" type="ORF">SAMN07250955_101213</name>
</gene>
<name>A0A212PYR3_9PROT</name>
<accession>A0A212PYR3</accession>
<organism evidence="3 4">
    <name type="scientific">Arboricoccus pini</name>
    <dbReference type="NCBI Taxonomy" id="1963835"/>
    <lineage>
        <taxon>Bacteria</taxon>
        <taxon>Pseudomonadati</taxon>
        <taxon>Pseudomonadota</taxon>
        <taxon>Alphaproteobacteria</taxon>
        <taxon>Geminicoccales</taxon>
        <taxon>Geminicoccaceae</taxon>
        <taxon>Arboricoccus</taxon>
    </lineage>
</organism>
<feature type="region of interest" description="Disordered" evidence="1">
    <location>
        <begin position="196"/>
        <end position="252"/>
    </location>
</feature>
<keyword evidence="2" id="KW-0732">Signal</keyword>